<keyword evidence="1" id="KW-1133">Transmembrane helix</keyword>
<name>A0A3M2LID7_9NOCA</name>
<dbReference type="RefSeq" id="WP_122186755.1">
    <property type="nucleotide sequence ID" value="NZ_RFFH01000001.1"/>
</dbReference>
<keyword evidence="1" id="KW-0472">Membrane</keyword>
<dbReference type="OrthoDB" id="3267646at2"/>
<evidence type="ECO:0008006" key="5">
    <source>
        <dbReference type="Google" id="ProtNLM"/>
    </source>
</evidence>
<evidence type="ECO:0000256" key="1">
    <source>
        <dbReference type="SAM" id="Phobius"/>
    </source>
</evidence>
<dbReference type="AlphaFoldDB" id="A0A3M2LID7"/>
<evidence type="ECO:0000313" key="3">
    <source>
        <dbReference type="EMBL" id="RMI35785.1"/>
    </source>
</evidence>
<evidence type="ECO:0000313" key="4">
    <source>
        <dbReference type="Proteomes" id="UP000279275"/>
    </source>
</evidence>
<proteinExistence type="predicted"/>
<feature type="transmembrane region" description="Helical" evidence="1">
    <location>
        <begin position="68"/>
        <end position="87"/>
    </location>
</feature>
<reference evidence="3 4" key="1">
    <citation type="submission" date="2018-10" db="EMBL/GenBank/DDBJ databases">
        <title>Isolation from cow dung.</title>
        <authorList>
            <person name="Ling L."/>
        </authorList>
    </citation>
    <scope>NUCLEOTIDE SEQUENCE [LARGE SCALE GENOMIC DNA]</scope>
    <source>
        <strain evidence="3 4">NEAU-LL90</strain>
    </source>
</reference>
<dbReference type="PANTHER" id="PTHR36974">
    <property type="entry name" value="MEMBRANE PROTEIN-RELATED"/>
    <property type="match status" value="1"/>
</dbReference>
<feature type="signal peptide" evidence="2">
    <location>
        <begin position="1"/>
        <end position="25"/>
    </location>
</feature>
<comment type="caution">
    <text evidence="3">The sequence shown here is derived from an EMBL/GenBank/DDBJ whole genome shotgun (WGS) entry which is preliminary data.</text>
</comment>
<dbReference type="PANTHER" id="PTHR36974:SF1">
    <property type="entry name" value="DOXX FAMILY MEMBRANE PROTEIN"/>
    <property type="match status" value="1"/>
</dbReference>
<evidence type="ECO:0000256" key="2">
    <source>
        <dbReference type="SAM" id="SignalP"/>
    </source>
</evidence>
<keyword evidence="2" id="KW-0732">Signal</keyword>
<protein>
    <recommendedName>
        <fullName evidence="5">DoxX family membrane protein</fullName>
    </recommendedName>
</protein>
<keyword evidence="4" id="KW-1185">Reference proteome</keyword>
<gene>
    <name evidence="3" type="ORF">EBN03_02500</name>
</gene>
<accession>A0A3M2LID7</accession>
<organism evidence="3 4">
    <name type="scientific">Nocardia stercoris</name>
    <dbReference type="NCBI Taxonomy" id="2483361"/>
    <lineage>
        <taxon>Bacteria</taxon>
        <taxon>Bacillati</taxon>
        <taxon>Actinomycetota</taxon>
        <taxon>Actinomycetes</taxon>
        <taxon>Mycobacteriales</taxon>
        <taxon>Nocardiaceae</taxon>
        <taxon>Nocardia</taxon>
    </lineage>
</organism>
<sequence>MSFARPSRVQLLSGLLLGAGAMHFAAPKPYDKIVPHALPGSPRTWTYVSGVAEIGVGAAIAMPRTRRLGGLLAALLFIAVLPANVQMAADWTRNEKMPLWLRIGSYLRLPLQIPLITSALKVRREA</sequence>
<dbReference type="Proteomes" id="UP000279275">
    <property type="component" value="Unassembled WGS sequence"/>
</dbReference>
<dbReference type="EMBL" id="RFFH01000001">
    <property type="protein sequence ID" value="RMI35785.1"/>
    <property type="molecule type" value="Genomic_DNA"/>
</dbReference>
<keyword evidence="1" id="KW-0812">Transmembrane</keyword>
<feature type="chain" id="PRO_5018301142" description="DoxX family membrane protein" evidence="2">
    <location>
        <begin position="26"/>
        <end position="126"/>
    </location>
</feature>